<dbReference type="InterPro" id="IPR040097">
    <property type="entry name" value="FAAL/FAAC"/>
</dbReference>
<dbReference type="InterPro" id="IPR018028">
    <property type="entry name" value="Catalase"/>
</dbReference>
<feature type="region of interest" description="Disordered" evidence="4">
    <location>
        <begin position="2222"/>
        <end position="2248"/>
    </location>
</feature>
<feature type="transmembrane region" description="Helical" evidence="5">
    <location>
        <begin position="1292"/>
        <end position="1317"/>
    </location>
</feature>
<dbReference type="Gene3D" id="1.10.1200.10">
    <property type="entry name" value="ACP-like"/>
    <property type="match status" value="1"/>
</dbReference>
<dbReference type="SUPFAM" id="SSF51161">
    <property type="entry name" value="Trimeric LpxA-like enzymes"/>
    <property type="match status" value="3"/>
</dbReference>
<dbReference type="Gene3D" id="2.160.10.10">
    <property type="entry name" value="Hexapeptide repeat proteins"/>
    <property type="match status" value="1"/>
</dbReference>
<feature type="domain" description="Carrier" evidence="7">
    <location>
        <begin position="1161"/>
        <end position="1225"/>
    </location>
</feature>
<dbReference type="InterPro" id="IPR011004">
    <property type="entry name" value="Trimer_LpxA-like_sf"/>
</dbReference>
<evidence type="ECO:0000256" key="1">
    <source>
        <dbReference type="ARBA" id="ARBA00022598"/>
    </source>
</evidence>
<dbReference type="SUPFAM" id="SSF56634">
    <property type="entry name" value="Heme-dependent catalase-like"/>
    <property type="match status" value="1"/>
</dbReference>
<dbReference type="Pfam" id="PF01593">
    <property type="entry name" value="Amino_oxidase"/>
    <property type="match status" value="1"/>
</dbReference>
<dbReference type="InterPro" id="IPR036188">
    <property type="entry name" value="FAD/NAD-bd_sf"/>
</dbReference>
<evidence type="ECO:0000256" key="5">
    <source>
        <dbReference type="SAM" id="Phobius"/>
    </source>
</evidence>
<name>A0ABD3GIK5_9MARC</name>
<dbReference type="SUPFAM" id="SSF51905">
    <property type="entry name" value="FAD/NAD(P)-binding domain"/>
    <property type="match status" value="1"/>
</dbReference>
<dbReference type="InterPro" id="IPR036736">
    <property type="entry name" value="ACP-like_sf"/>
</dbReference>
<dbReference type="SUPFAM" id="SSF56801">
    <property type="entry name" value="Acetyl-CoA synthetase-like"/>
    <property type="match status" value="1"/>
</dbReference>
<protein>
    <recommendedName>
        <fullName evidence="12">Carrier domain-containing protein</fullName>
    </recommendedName>
</protein>
<evidence type="ECO:0000256" key="3">
    <source>
        <dbReference type="ARBA" id="ARBA00023098"/>
    </source>
</evidence>
<dbReference type="GO" id="GO:0016874">
    <property type="term" value="F:ligase activity"/>
    <property type="evidence" value="ECO:0007669"/>
    <property type="project" value="UniProtKB-KW"/>
</dbReference>
<keyword evidence="2" id="KW-0276">Fatty acid metabolism</keyword>
<feature type="transmembrane region" description="Helical" evidence="5">
    <location>
        <begin position="1587"/>
        <end position="1609"/>
    </location>
</feature>
<evidence type="ECO:0000259" key="7">
    <source>
        <dbReference type="Pfam" id="PF00550"/>
    </source>
</evidence>
<dbReference type="Gene3D" id="3.50.50.60">
    <property type="entry name" value="FAD/NAD(P)-binding domain"/>
    <property type="match status" value="1"/>
</dbReference>
<feature type="transmembrane region" description="Helical" evidence="5">
    <location>
        <begin position="2317"/>
        <end position="2339"/>
    </location>
</feature>
<dbReference type="InterPro" id="IPR020835">
    <property type="entry name" value="Catalase_sf"/>
</dbReference>
<evidence type="ECO:0000259" key="9">
    <source>
        <dbReference type="Pfam" id="PF23024"/>
    </source>
</evidence>
<keyword evidence="11" id="KW-1185">Reference proteome</keyword>
<evidence type="ECO:0000259" key="6">
    <source>
        <dbReference type="Pfam" id="PF00501"/>
    </source>
</evidence>
<feature type="domain" description="AMP-binding enzyme C-terminal" evidence="9">
    <location>
        <begin position="994"/>
        <end position="1114"/>
    </location>
</feature>
<accession>A0ABD3GIK5</accession>
<keyword evidence="5" id="KW-0472">Membrane</keyword>
<dbReference type="Gene3D" id="3.30.70.1990">
    <property type="match status" value="1"/>
</dbReference>
<evidence type="ECO:0000256" key="2">
    <source>
        <dbReference type="ARBA" id="ARBA00022832"/>
    </source>
</evidence>
<dbReference type="PRINTS" id="PR00419">
    <property type="entry name" value="ADXRDTASE"/>
</dbReference>
<dbReference type="InterPro" id="IPR025110">
    <property type="entry name" value="AMP-bd_C"/>
</dbReference>
<dbReference type="GO" id="GO:0006631">
    <property type="term" value="P:fatty acid metabolic process"/>
    <property type="evidence" value="ECO:0007669"/>
    <property type="project" value="UniProtKB-KW"/>
</dbReference>
<keyword evidence="5" id="KW-0812">Transmembrane</keyword>
<dbReference type="Gene3D" id="2.40.180.10">
    <property type="entry name" value="Catalase core domain"/>
    <property type="match status" value="1"/>
</dbReference>
<dbReference type="Gene3D" id="3.40.50.12780">
    <property type="entry name" value="N-terminal domain of ligase-like"/>
    <property type="match status" value="1"/>
</dbReference>
<feature type="transmembrane region" description="Helical" evidence="5">
    <location>
        <begin position="1337"/>
        <end position="1368"/>
    </location>
</feature>
<dbReference type="InterPro" id="IPR020845">
    <property type="entry name" value="AMP-binding_CS"/>
</dbReference>
<dbReference type="Gene3D" id="3.30.300.30">
    <property type="match status" value="1"/>
</dbReference>
<proteinExistence type="predicted"/>
<dbReference type="InterPro" id="IPR000873">
    <property type="entry name" value="AMP-dep_synth/lig_dom"/>
</dbReference>
<evidence type="ECO:0000259" key="8">
    <source>
        <dbReference type="Pfam" id="PF01593"/>
    </source>
</evidence>
<dbReference type="PROSITE" id="PS00455">
    <property type="entry name" value="AMP_BINDING"/>
    <property type="match status" value="1"/>
</dbReference>
<keyword evidence="3" id="KW-0443">Lipid metabolism</keyword>
<dbReference type="PANTHER" id="PTHR22754">
    <property type="entry name" value="DISCO-INTERACTING PROTEIN 2 DIP2 -RELATED"/>
    <property type="match status" value="1"/>
</dbReference>
<keyword evidence="1" id="KW-0436">Ligase</keyword>
<feature type="transmembrane region" description="Helical" evidence="5">
    <location>
        <begin position="2292"/>
        <end position="2311"/>
    </location>
</feature>
<dbReference type="SUPFAM" id="SSF47336">
    <property type="entry name" value="ACP-like"/>
    <property type="match status" value="1"/>
</dbReference>
<feature type="compositionally biased region" description="Basic and acidic residues" evidence="4">
    <location>
        <begin position="2229"/>
        <end position="2246"/>
    </location>
</feature>
<feature type="domain" description="Amine oxidase" evidence="8">
    <location>
        <begin position="31"/>
        <end position="258"/>
    </location>
</feature>
<dbReference type="Proteomes" id="UP001633002">
    <property type="component" value="Unassembled WGS sequence"/>
</dbReference>
<reference evidence="10 11" key="1">
    <citation type="submission" date="2024-09" db="EMBL/GenBank/DDBJ databases">
        <title>Chromosome-scale assembly of Riccia sorocarpa.</title>
        <authorList>
            <person name="Paukszto L."/>
        </authorList>
    </citation>
    <scope>NUCLEOTIDE SEQUENCE [LARGE SCALE GENOMIC DNA]</scope>
    <source>
        <strain evidence="10">LP-2024</strain>
        <tissue evidence="10">Aerial parts of the thallus</tissue>
    </source>
</reference>
<dbReference type="GO" id="GO:0008610">
    <property type="term" value="P:lipid biosynthetic process"/>
    <property type="evidence" value="ECO:0007669"/>
    <property type="project" value="UniProtKB-ARBA"/>
</dbReference>
<dbReference type="InterPro" id="IPR042099">
    <property type="entry name" value="ANL_N_sf"/>
</dbReference>
<evidence type="ECO:0000313" key="10">
    <source>
        <dbReference type="EMBL" id="KAL3677741.1"/>
    </source>
</evidence>
<dbReference type="InterPro" id="IPR045851">
    <property type="entry name" value="AMP-bd_C_sf"/>
</dbReference>
<sequence length="2489" mass="274815">MNPVAAGKQLENLFPALDPSTRIAVVGAGPSGLSAALALSRLGYKNVTVLEQDAAVGGMCRSEVVEGRVYDLGGQVIARESSPTLDRLMEEMGMELEPLGEQPFSQLDFASGGLRDLKIAADILSMMKITEKLENISKSSGKLGVHAVSEVAHDITPGYLKSISAQQLLGQKRILEVPEAVAALFIASGYGYPEHMPYAYLHEFVYSCLGQAWRVKGGYDSFWRKVADQLPEVRCSTKVKAIKRAQNKILISVVNVHDSEGSNPSEQSERLLEFDKLVISGAASIPRNSRIYLSSDTSTTPSAEKMSDHGILDYTDKELALFSKVVIVDYYTTVLKISGFDHFPPRFYYPDFASSPSSVGRFVVMQRFHADTNVFLFWSYGSKEVDQNQVTQQLFQDVEKMGGYVESLVLQRKFRYFPHVSSADMAAGFYDKLEALQGQNNTYFVGALMAFELTERNTSYSINLMAKCFGSAEEPIYVKRLIEYPLRNGGKEPENFNIRELTELPGFEFPDLPSVDAYLSYYAQHPVTKDKVAYTWVDEQGKEIKKLTYSQLDSTATAIARHLLTCKLNLNSGDRVILLHPPGLEFIEAFLACLRAKILAVPLLPPNPNKRGDLALEKLRNVVGVTEAKAILTTRSYHSAVRACHLTMMGSGPKWPDLPWLESDCLTAVESTFSILTRKIIPSLSTDEGGPEGRRGLLASPPEPDSICFLQFTSGSTGESKGVMISHGALLHNTKSMRSAYGETTKMIGVSWLPQYHDMGLIGSFLTGLICGGHVVKSSPVAFIRKPMMWLRLIDKYRATHTAAPNFGFELVLKRFQALKKVGKAPKLDLSSLNFLMVGAEPINSRTVKEFVETFWDSGVREQIFAPGFGLAENCVFICCAYGRNQPILVDSHGRVSCGYIRSGEPEHKDICADVRIVDPVTLEEVSEGVEGEIWISSPSNGKGYWGMEVLSKETFYARLKGASPASSEKTFVRSGDLGRNIRGNLFVTGRIKDLIIVGGRNHYPSDIERTVENCSNWIRPGCSAVCSIAGKVLQSKGVDVPDHSEGILVVAEVRDEDDVPSDLVLRVKSSVAEVHGLQVSFVNLVKPRTIPKTTSGKIRRKECAKRFAEGSLESLRITKVYRAQARLRQDQKALYTPAQRHQHSHTNSPIVKGKKEIQDFLVSLVSELSVIPVSQISLTESFENYSIDSHGAVSAAFKLSEFTGTQISAIQIYTTGCISELADLAIELRNKSKVAVSSGLGGSTDRVARQTSDETAPMLSGPHIPGPQRYEEEVSEGELADALEPSLKRKVYITALQMLGLLYMSFMLFAPAAYIYKKTIQAVNSTNSSMFRGIQLLQTAAMVSFASLAYTASMGLLLSVFGVRVLLRMNFKSQTQTIRLWSAEYVRWWTLYRLQDFASSKLASNLRGTIFLTFWYRLLGADIEDGVHIDTTDITDPWLVSVGKDSVLAEGVTIQSHEVNAGVIRFGGIRVGSSCSVGPYSILQYGCTLERSSNLPALGKVEAGEYIESKQSISKMMSSNGSKHSMIHNLRVSVEQLLGFFLLGLLSTFAAEAAHHVLRVAGSYFEILDGEWNEVFGREASKHSRLLLALGLTFPRYLLILSPLMVFPNEPGMLFELLKYLVTSKEKFLAVLVVLGAAYMAYGVMLATLTCVLKWSIVGKVKAETSCPFSYRLWLVHNMLRFTHDKFAFLLQGTEAFCFYLRILGADVGRQVSIRKTNALIDPDLIKLDHGCHLGDFCKIITTENYPGGSFSSANVVIGNQSVVGAQSVVMPGTTFQERTVLGALSVASSGMTLETGGVYLGAPQAVKVKGSQSRQMNEKTEFHEKTGAHIGTPESIISFNDDPLAFKMDPRFRQIIASSAGEFARQTPQGHHRYIHHLGGTGKGVLRVLQKVTNLPVHDILKPGSAYPVVLRFSTGISKDDDRGAEVRGATMRLLHPDSPDEIENPLLDLFMKTGPLFHVQNMVDFTGYYIMSEEERAQKIKQFPSLGEAQWLNIRRPSSWADLHYYCCTCRYFVTSPAEGTPEIFYVKFKLRPSDLSKTDAQENFQRDGDMPPFSGALPPLPDDMRPKACLREDIKRRLESPEGVKYILQMQLHPVPASTEEQEEAQDPSRLWDEKAYPLIDVAEICLTEHMDDAIFDKTHFNPRFGPPSLAMITATSATQSASIDTGRSIIHDLLTYIRSGRQLPSPWYDLLKKSHGDLLKTSADTVSPGAVSGNGCPFSAGGEVSKKDKGNLHKLENDSDTQKSQFQDVGKTIATKGMVHDENEGKLALELKLLGLVQPILQIQAPVIISLVATYPFLVALSWVGSKVGVDLMLTVIPLGFIGWGLVFAVLTIMSKWVGIWRIKDGSRTNLWSFSTSLHTVWDCINQTLQSSFLDLGKGSVLITLYLRYLGASINSAGVYIDTLFALNPDQVRIGHRSAIGRDALLFGHIYEGQKVEFKYTQVKDDNFMGSRALLLPGFTMEDGAELSALSLGMKDEIIRPVYS</sequence>
<dbReference type="CDD" id="cd05931">
    <property type="entry name" value="FAAL"/>
    <property type="match status" value="1"/>
</dbReference>
<dbReference type="Pfam" id="PF00501">
    <property type="entry name" value="AMP-binding"/>
    <property type="match status" value="1"/>
</dbReference>
<dbReference type="Pfam" id="PF00550">
    <property type="entry name" value="PP-binding"/>
    <property type="match status" value="1"/>
</dbReference>
<comment type="caution">
    <text evidence="10">The sequence shown here is derived from an EMBL/GenBank/DDBJ whole genome shotgun (WGS) entry which is preliminary data.</text>
</comment>
<keyword evidence="5" id="KW-1133">Transmembrane helix</keyword>
<dbReference type="Gene3D" id="1.10.405.20">
    <property type="match status" value="1"/>
</dbReference>
<dbReference type="EMBL" id="JBJQOH010000007">
    <property type="protein sequence ID" value="KAL3677741.1"/>
    <property type="molecule type" value="Genomic_DNA"/>
</dbReference>
<evidence type="ECO:0000313" key="11">
    <source>
        <dbReference type="Proteomes" id="UP001633002"/>
    </source>
</evidence>
<evidence type="ECO:0000256" key="4">
    <source>
        <dbReference type="SAM" id="MobiDB-lite"/>
    </source>
</evidence>
<feature type="transmembrane region" description="Helical" evidence="5">
    <location>
        <begin position="1629"/>
        <end position="1654"/>
    </location>
</feature>
<gene>
    <name evidence="10" type="ORF">R1sor_020697</name>
</gene>
<dbReference type="Pfam" id="PF23024">
    <property type="entry name" value="AMP-dom_DIP2-like"/>
    <property type="match status" value="1"/>
</dbReference>
<dbReference type="InterPro" id="IPR009081">
    <property type="entry name" value="PP-bd_ACP"/>
</dbReference>
<evidence type="ECO:0008006" key="12">
    <source>
        <dbReference type="Google" id="ProtNLM"/>
    </source>
</evidence>
<organism evidence="10 11">
    <name type="scientific">Riccia sorocarpa</name>
    <dbReference type="NCBI Taxonomy" id="122646"/>
    <lineage>
        <taxon>Eukaryota</taxon>
        <taxon>Viridiplantae</taxon>
        <taxon>Streptophyta</taxon>
        <taxon>Embryophyta</taxon>
        <taxon>Marchantiophyta</taxon>
        <taxon>Marchantiopsida</taxon>
        <taxon>Marchantiidae</taxon>
        <taxon>Marchantiales</taxon>
        <taxon>Ricciaceae</taxon>
        <taxon>Riccia</taxon>
    </lineage>
</organism>
<dbReference type="InterPro" id="IPR002937">
    <property type="entry name" value="Amino_oxidase"/>
</dbReference>
<dbReference type="PROSITE" id="PS51402">
    <property type="entry name" value="CATALASE_3"/>
    <property type="match status" value="1"/>
</dbReference>
<feature type="domain" description="AMP-dependent synthetase/ligase" evidence="6">
    <location>
        <begin position="528"/>
        <end position="946"/>
    </location>
</feature>
<dbReference type="PANTHER" id="PTHR22754:SF32">
    <property type="entry name" value="DISCO-INTERACTING PROTEIN 2"/>
    <property type="match status" value="1"/>
</dbReference>